<dbReference type="PANTHER" id="PTHR43711">
    <property type="entry name" value="TWO-COMPONENT HISTIDINE KINASE"/>
    <property type="match status" value="1"/>
</dbReference>
<dbReference type="Proteomes" id="UP000238634">
    <property type="component" value="Unassembled WGS sequence"/>
</dbReference>
<keyword evidence="5" id="KW-1003">Cell membrane</keyword>
<evidence type="ECO:0000256" key="13">
    <source>
        <dbReference type="ARBA" id="ARBA00023012"/>
    </source>
</evidence>
<evidence type="ECO:0000256" key="3">
    <source>
        <dbReference type="ARBA" id="ARBA00006402"/>
    </source>
</evidence>
<dbReference type="InterPro" id="IPR036890">
    <property type="entry name" value="HATPase_C_sf"/>
</dbReference>
<evidence type="ECO:0000256" key="15">
    <source>
        <dbReference type="ARBA" id="ARBA00023306"/>
    </source>
</evidence>
<dbReference type="Pfam" id="PF02518">
    <property type="entry name" value="HATPase_c"/>
    <property type="match status" value="1"/>
</dbReference>
<dbReference type="SMART" id="SM00388">
    <property type="entry name" value="HisKA"/>
    <property type="match status" value="1"/>
</dbReference>
<keyword evidence="11" id="KW-0067">ATP-binding</keyword>
<gene>
    <name evidence="19" type="ORF">C7B65_05790</name>
</gene>
<evidence type="ECO:0000256" key="8">
    <source>
        <dbReference type="ARBA" id="ARBA00022692"/>
    </source>
</evidence>
<dbReference type="GO" id="GO:0000155">
    <property type="term" value="F:phosphorelay sensor kinase activity"/>
    <property type="evidence" value="ECO:0007669"/>
    <property type="project" value="InterPro"/>
</dbReference>
<evidence type="ECO:0000256" key="1">
    <source>
        <dbReference type="ARBA" id="ARBA00000085"/>
    </source>
</evidence>
<evidence type="ECO:0000256" key="7">
    <source>
        <dbReference type="ARBA" id="ARBA00022679"/>
    </source>
</evidence>
<evidence type="ECO:0000256" key="4">
    <source>
        <dbReference type="ARBA" id="ARBA00012438"/>
    </source>
</evidence>
<sequence length="751" mass="84146">MSGQVVTDRQVKEQKVRSSRLTRRLVASARSIAIVGVYTLSWLALDRASLIFETAPEVSLFYPPPALNFVLLQVFGLRYLPALFLTSLIDVWFVPPINIPWFYGLIYALLTAGVYGGANVFLSRCLRIDPSLNRFRDVLRFVLIATLITPLVLAVLAVANLAIAGTVSWSDWKIYTLHFWIGDSIGIASLAPFLLVCVVPWLRSVISQRRFRLPDLTLRVWLERTAEASALLLGIWVGFGIRINGNPSFAYVSFLPMLWLTVRYGLPAATISILMINSGFGYIESLQSQAPQLGFDLAKVQFYMLTISQTALLLGAIITRRMQVYHCIQQKARQEELLHHISRSLNSQLEPDRVLQEIVRLTGENLKVDRAVIWQIGAEKVEVVEEWRVTPQVCSMLGGSLPLSEWFDRTDPDADVWQHEPFQAFNYADCFRSQTRSDLIKQSQTLSIVRVPILIHNKFYGTLSLHTTTVHRTFSPDEIRLLEQISENAAIALHNAHSYQNLEQLVHKRTQAFEEQQLIAEAANCAKSEFLANMSHELRTPLTSILGFSSVLLKQLFGSLTDKQRQYLETISASGHHLLSLINEILDLARIEAGREELELETISVTEVCQSCSDLMQERAADRGLELILILGLDVTTCIADKRRLKQILVNLLSNAIKFTESGSVTLRVSQSGDDIEFAVSDTGIGISPSDQALLFQPFQQIDSKLDRNYEGTGLGLALSQKLAQLHGGEITLRSSTEGSCFTLRLPQPPL</sequence>
<dbReference type="InterPro" id="IPR036097">
    <property type="entry name" value="HisK_dim/P_sf"/>
</dbReference>
<accession>A0A2T1DK85</accession>
<feature type="transmembrane region" description="Helical" evidence="17">
    <location>
        <begin position="185"/>
        <end position="206"/>
    </location>
</feature>
<keyword evidence="9" id="KW-0547">Nucleotide-binding</keyword>
<dbReference type="OrthoDB" id="459598at2"/>
<dbReference type="SMART" id="SM00387">
    <property type="entry name" value="HATPase_c"/>
    <property type="match status" value="1"/>
</dbReference>
<dbReference type="InterPro" id="IPR007895">
    <property type="entry name" value="MASE1"/>
</dbReference>
<dbReference type="InterPro" id="IPR050736">
    <property type="entry name" value="Sensor_HK_Regulatory"/>
</dbReference>
<feature type="transmembrane region" description="Helical" evidence="17">
    <location>
        <begin position="25"/>
        <end position="45"/>
    </location>
</feature>
<dbReference type="Pfam" id="PF00512">
    <property type="entry name" value="HisKA"/>
    <property type="match status" value="1"/>
</dbReference>
<feature type="transmembrane region" description="Helical" evidence="17">
    <location>
        <begin position="226"/>
        <end position="244"/>
    </location>
</feature>
<feature type="transmembrane region" description="Helical" evidence="17">
    <location>
        <begin position="264"/>
        <end position="282"/>
    </location>
</feature>
<dbReference type="SMART" id="SM00065">
    <property type="entry name" value="GAF"/>
    <property type="match status" value="1"/>
</dbReference>
<dbReference type="STRING" id="1920490.GCA_001895925_03538"/>
<comment type="subcellular location">
    <subcellularLocation>
        <location evidence="2">Cell membrane</location>
        <topology evidence="2">Multi-pass membrane protein</topology>
    </subcellularLocation>
</comment>
<comment type="caution">
    <text evidence="19">The sequence shown here is derived from an EMBL/GenBank/DDBJ whole genome shotgun (WGS) entry which is preliminary data.</text>
</comment>
<dbReference type="AlphaFoldDB" id="A0A2T1DK85"/>
<dbReference type="FunFam" id="1.10.287.130:FF:000038">
    <property type="entry name" value="Sensory transduction histidine kinase"/>
    <property type="match status" value="1"/>
</dbReference>
<dbReference type="PROSITE" id="PS50109">
    <property type="entry name" value="HIS_KIN"/>
    <property type="match status" value="1"/>
</dbReference>
<evidence type="ECO:0000256" key="2">
    <source>
        <dbReference type="ARBA" id="ARBA00004651"/>
    </source>
</evidence>
<dbReference type="InterPro" id="IPR003594">
    <property type="entry name" value="HATPase_dom"/>
</dbReference>
<evidence type="ECO:0000256" key="6">
    <source>
        <dbReference type="ARBA" id="ARBA00022553"/>
    </source>
</evidence>
<dbReference type="PANTHER" id="PTHR43711:SF31">
    <property type="entry name" value="HISTIDINE KINASE"/>
    <property type="match status" value="1"/>
</dbReference>
<evidence type="ECO:0000256" key="16">
    <source>
        <dbReference type="ARBA" id="ARBA00074306"/>
    </source>
</evidence>
<keyword evidence="10" id="KW-0418">Kinase</keyword>
<proteinExistence type="inferred from homology"/>
<keyword evidence="8 17" id="KW-0812">Transmembrane</keyword>
<comment type="catalytic activity">
    <reaction evidence="1">
        <text>ATP + protein L-histidine = ADP + protein N-phospho-L-histidine.</text>
        <dbReference type="EC" id="2.7.13.3"/>
    </reaction>
</comment>
<organism evidence="19 20">
    <name type="scientific">Phormidesmis priestleyi ULC007</name>
    <dbReference type="NCBI Taxonomy" id="1920490"/>
    <lineage>
        <taxon>Bacteria</taxon>
        <taxon>Bacillati</taxon>
        <taxon>Cyanobacteriota</taxon>
        <taxon>Cyanophyceae</taxon>
        <taxon>Leptolyngbyales</taxon>
        <taxon>Leptolyngbyaceae</taxon>
        <taxon>Phormidesmis</taxon>
    </lineage>
</organism>
<evidence type="ECO:0000256" key="9">
    <source>
        <dbReference type="ARBA" id="ARBA00022741"/>
    </source>
</evidence>
<dbReference type="FunFam" id="3.30.565.10:FF:000010">
    <property type="entry name" value="Sensor histidine kinase RcsC"/>
    <property type="match status" value="1"/>
</dbReference>
<keyword evidence="20" id="KW-1185">Reference proteome</keyword>
<keyword evidence="13" id="KW-0902">Two-component regulatory system</keyword>
<reference evidence="19 20" key="2">
    <citation type="submission" date="2018-03" db="EMBL/GenBank/DDBJ databases">
        <title>The ancient ancestry and fast evolution of plastids.</title>
        <authorList>
            <person name="Moore K.R."/>
            <person name="Magnabosco C."/>
            <person name="Momper L."/>
            <person name="Gold D.A."/>
            <person name="Bosak T."/>
            <person name="Fournier G.P."/>
        </authorList>
    </citation>
    <scope>NUCLEOTIDE SEQUENCE [LARGE SCALE GENOMIC DNA]</scope>
    <source>
        <strain evidence="19 20">ULC007</strain>
    </source>
</reference>
<evidence type="ECO:0000256" key="5">
    <source>
        <dbReference type="ARBA" id="ARBA00022475"/>
    </source>
</evidence>
<dbReference type="Pfam" id="PF05231">
    <property type="entry name" value="MASE1"/>
    <property type="match status" value="1"/>
</dbReference>
<name>A0A2T1DK85_9CYAN</name>
<dbReference type="SUPFAM" id="SSF47384">
    <property type="entry name" value="Homodimeric domain of signal transducing histidine kinase"/>
    <property type="match status" value="1"/>
</dbReference>
<feature type="transmembrane region" description="Helical" evidence="17">
    <location>
        <begin position="101"/>
        <end position="122"/>
    </location>
</feature>
<evidence type="ECO:0000313" key="20">
    <source>
        <dbReference type="Proteomes" id="UP000238634"/>
    </source>
</evidence>
<dbReference type="GO" id="GO:0005524">
    <property type="term" value="F:ATP binding"/>
    <property type="evidence" value="ECO:0007669"/>
    <property type="project" value="UniProtKB-KW"/>
</dbReference>
<dbReference type="PRINTS" id="PR00344">
    <property type="entry name" value="BCTRLSENSOR"/>
</dbReference>
<evidence type="ECO:0000256" key="11">
    <source>
        <dbReference type="ARBA" id="ARBA00022840"/>
    </source>
</evidence>
<dbReference type="InterPro" id="IPR004358">
    <property type="entry name" value="Sig_transdc_His_kin-like_C"/>
</dbReference>
<keyword evidence="12 17" id="KW-1133">Transmembrane helix</keyword>
<dbReference type="SUPFAM" id="SSF55874">
    <property type="entry name" value="ATPase domain of HSP90 chaperone/DNA topoisomerase II/histidine kinase"/>
    <property type="match status" value="1"/>
</dbReference>
<feature type="transmembrane region" description="Helical" evidence="17">
    <location>
        <begin position="142"/>
        <end position="165"/>
    </location>
</feature>
<dbReference type="CDD" id="cd00082">
    <property type="entry name" value="HisKA"/>
    <property type="match status" value="1"/>
</dbReference>
<dbReference type="GO" id="GO:0005886">
    <property type="term" value="C:plasma membrane"/>
    <property type="evidence" value="ECO:0007669"/>
    <property type="project" value="UniProtKB-SubCell"/>
</dbReference>
<dbReference type="EC" id="2.7.13.3" evidence="4"/>
<dbReference type="InterPro" id="IPR029016">
    <property type="entry name" value="GAF-like_dom_sf"/>
</dbReference>
<evidence type="ECO:0000256" key="12">
    <source>
        <dbReference type="ARBA" id="ARBA00022989"/>
    </source>
</evidence>
<feature type="domain" description="Histidine kinase" evidence="18">
    <location>
        <begin position="533"/>
        <end position="750"/>
    </location>
</feature>
<keyword evidence="6" id="KW-0597">Phosphoprotein</keyword>
<feature type="transmembrane region" description="Helical" evidence="17">
    <location>
        <begin position="66"/>
        <end position="89"/>
    </location>
</feature>
<evidence type="ECO:0000259" key="18">
    <source>
        <dbReference type="PROSITE" id="PS50109"/>
    </source>
</evidence>
<evidence type="ECO:0000256" key="17">
    <source>
        <dbReference type="SAM" id="Phobius"/>
    </source>
</evidence>
<feature type="transmembrane region" description="Helical" evidence="17">
    <location>
        <begin position="302"/>
        <end position="319"/>
    </location>
</feature>
<dbReference type="Gene3D" id="3.30.450.40">
    <property type="match status" value="1"/>
</dbReference>
<dbReference type="EMBL" id="PVWG01000004">
    <property type="protein sequence ID" value="PSB20918.1"/>
    <property type="molecule type" value="Genomic_DNA"/>
</dbReference>
<dbReference type="InterPro" id="IPR003661">
    <property type="entry name" value="HisK_dim/P_dom"/>
</dbReference>
<keyword evidence="15" id="KW-0131">Cell cycle</keyword>
<reference evidence="19 20" key="1">
    <citation type="submission" date="2018-02" db="EMBL/GenBank/DDBJ databases">
        <authorList>
            <person name="Cohen D.B."/>
            <person name="Kent A.D."/>
        </authorList>
    </citation>
    <scope>NUCLEOTIDE SEQUENCE [LARGE SCALE GENOMIC DNA]</scope>
    <source>
        <strain evidence="19 20">ULC007</strain>
    </source>
</reference>
<dbReference type="InterPro" id="IPR003018">
    <property type="entry name" value="GAF"/>
</dbReference>
<dbReference type="CDD" id="cd16922">
    <property type="entry name" value="HATPase_EvgS-ArcB-TorS-like"/>
    <property type="match status" value="1"/>
</dbReference>
<keyword evidence="14 17" id="KW-0472">Membrane</keyword>
<dbReference type="Gene3D" id="3.30.565.10">
    <property type="entry name" value="Histidine kinase-like ATPase, C-terminal domain"/>
    <property type="match status" value="1"/>
</dbReference>
<evidence type="ECO:0000256" key="10">
    <source>
        <dbReference type="ARBA" id="ARBA00022777"/>
    </source>
</evidence>
<keyword evidence="7" id="KW-0808">Transferase</keyword>
<evidence type="ECO:0000313" key="19">
    <source>
        <dbReference type="EMBL" id="PSB20918.1"/>
    </source>
</evidence>
<dbReference type="SUPFAM" id="SSF55781">
    <property type="entry name" value="GAF domain-like"/>
    <property type="match status" value="1"/>
</dbReference>
<protein>
    <recommendedName>
        <fullName evidence="16">Circadian input-output histidine kinase CikA</fullName>
        <ecNumber evidence="4">2.7.13.3</ecNumber>
    </recommendedName>
</protein>
<comment type="similarity">
    <text evidence="3">In the N-terminal section; belongs to the phytochrome family.</text>
</comment>
<evidence type="ECO:0000256" key="14">
    <source>
        <dbReference type="ARBA" id="ARBA00023136"/>
    </source>
</evidence>
<dbReference type="InterPro" id="IPR005467">
    <property type="entry name" value="His_kinase_dom"/>
</dbReference>
<dbReference type="Gene3D" id="1.10.287.130">
    <property type="match status" value="1"/>
</dbReference>
<dbReference type="Pfam" id="PF01590">
    <property type="entry name" value="GAF"/>
    <property type="match status" value="1"/>
</dbReference>